<dbReference type="Pfam" id="PF13782">
    <property type="entry name" value="SpoVAB"/>
    <property type="match status" value="1"/>
</dbReference>
<protein>
    <submittedName>
        <fullName evidence="2">Stage V sporulation protein AB</fullName>
    </submittedName>
</protein>
<reference evidence="2 3" key="1">
    <citation type="submission" date="2016-10" db="EMBL/GenBank/DDBJ databases">
        <authorList>
            <person name="de Groot N.N."/>
        </authorList>
    </citation>
    <scope>NUCLEOTIDE SEQUENCE [LARGE SCALE GENOMIC DNA]</scope>
    <source>
        <strain evidence="2 3">DSM 21633</strain>
    </source>
</reference>
<dbReference type="EMBL" id="FOES01000002">
    <property type="protein sequence ID" value="SEP70279.1"/>
    <property type="molecule type" value="Genomic_DNA"/>
</dbReference>
<evidence type="ECO:0000313" key="3">
    <source>
        <dbReference type="Proteomes" id="UP000199427"/>
    </source>
</evidence>
<organism evidence="2 3">
    <name type="scientific">Piscibacillus halophilus</name>
    <dbReference type="NCBI Taxonomy" id="571933"/>
    <lineage>
        <taxon>Bacteria</taxon>
        <taxon>Bacillati</taxon>
        <taxon>Bacillota</taxon>
        <taxon>Bacilli</taxon>
        <taxon>Bacillales</taxon>
        <taxon>Bacillaceae</taxon>
        <taxon>Piscibacillus</taxon>
    </lineage>
</organism>
<keyword evidence="1" id="KW-0472">Membrane</keyword>
<evidence type="ECO:0000256" key="1">
    <source>
        <dbReference type="SAM" id="Phobius"/>
    </source>
</evidence>
<dbReference type="STRING" id="571933.SAMN05216362_102128"/>
<name>A0A1H9A0S6_9BACI</name>
<dbReference type="RefSeq" id="WP_175615463.1">
    <property type="nucleotide sequence ID" value="NZ_CAESCL010000045.1"/>
</dbReference>
<keyword evidence="1" id="KW-1133">Transmembrane helix</keyword>
<accession>A0A1H9A0S6</accession>
<dbReference type="InterPro" id="IPR020144">
    <property type="entry name" value="SpoVAB"/>
</dbReference>
<evidence type="ECO:0000313" key="2">
    <source>
        <dbReference type="EMBL" id="SEP70279.1"/>
    </source>
</evidence>
<feature type="transmembrane region" description="Helical" evidence="1">
    <location>
        <begin position="6"/>
        <end position="33"/>
    </location>
</feature>
<feature type="transmembrane region" description="Helical" evidence="1">
    <location>
        <begin position="78"/>
        <end position="105"/>
    </location>
</feature>
<keyword evidence="1" id="KW-0812">Transmembrane</keyword>
<keyword evidence="3" id="KW-1185">Reference proteome</keyword>
<sequence length="139" mass="15400">MMISYVIEVFVGLAGGLAVGSGFVAFITVLGIIPRLVQLSKSKEFLQLYEWAVILGALFGIFISFSHISVQAPIFIEMIWGLLHGIFIGMLAAALTEVLNVFPILAKRMRLDQKIELLVLAIVFGKIIGSLFQWVIYVR</sequence>
<proteinExistence type="predicted"/>
<gene>
    <name evidence="2" type="ORF">SAMN05216362_102128</name>
</gene>
<feature type="transmembrane region" description="Helical" evidence="1">
    <location>
        <begin position="117"/>
        <end position="137"/>
    </location>
</feature>
<feature type="transmembrane region" description="Helical" evidence="1">
    <location>
        <begin position="45"/>
        <end position="66"/>
    </location>
</feature>
<dbReference type="Proteomes" id="UP000199427">
    <property type="component" value="Unassembled WGS sequence"/>
</dbReference>
<dbReference type="AlphaFoldDB" id="A0A1H9A0S6"/>